<dbReference type="Proteomes" id="UP001379235">
    <property type="component" value="Unassembled WGS sequence"/>
</dbReference>
<dbReference type="PANTHER" id="PTHR34219">
    <property type="entry name" value="IRON-REGULATED INNER MEMBRANE PROTEIN-RELATED"/>
    <property type="match status" value="1"/>
</dbReference>
<dbReference type="InterPro" id="IPR005625">
    <property type="entry name" value="PepSY-ass_TM"/>
</dbReference>
<dbReference type="Pfam" id="PF03929">
    <property type="entry name" value="PepSY_TM"/>
    <property type="match status" value="1"/>
</dbReference>
<protein>
    <submittedName>
        <fullName evidence="2">PepSY-associated TM helix domain-containing protein</fullName>
    </submittedName>
</protein>
<reference evidence="2 3" key="1">
    <citation type="submission" date="2024-03" db="EMBL/GenBank/DDBJ databases">
        <authorList>
            <person name="Jo J.-H."/>
        </authorList>
    </citation>
    <scope>NUCLEOTIDE SEQUENCE [LARGE SCALE GENOMIC DNA]</scope>
    <source>
        <strain evidence="2 3">AS3R-12</strain>
    </source>
</reference>
<dbReference type="EMBL" id="JBBHJY010000012">
    <property type="protein sequence ID" value="MEJ6012015.1"/>
    <property type="molecule type" value="Genomic_DNA"/>
</dbReference>
<proteinExistence type="predicted"/>
<feature type="transmembrane region" description="Helical" evidence="1">
    <location>
        <begin position="89"/>
        <end position="113"/>
    </location>
</feature>
<accession>A0ABU8SDI2</accession>
<dbReference type="RefSeq" id="WP_339969798.1">
    <property type="nucleotide sequence ID" value="NZ_JBBHJY010000012.1"/>
</dbReference>
<comment type="caution">
    <text evidence="2">The sequence shown here is derived from an EMBL/GenBank/DDBJ whole genome shotgun (WGS) entry which is preliminary data.</text>
</comment>
<evidence type="ECO:0000313" key="2">
    <source>
        <dbReference type="EMBL" id="MEJ6012015.1"/>
    </source>
</evidence>
<name>A0ABU8SDI2_9SPHN</name>
<dbReference type="PANTHER" id="PTHR34219:SF3">
    <property type="entry name" value="BLL7967 PROTEIN"/>
    <property type="match status" value="1"/>
</dbReference>
<keyword evidence="1" id="KW-1133">Transmembrane helix</keyword>
<organism evidence="2 3">
    <name type="scientific">Novosphingobium aquae</name>
    <dbReference type="NCBI Taxonomy" id="3133435"/>
    <lineage>
        <taxon>Bacteria</taxon>
        <taxon>Pseudomonadati</taxon>
        <taxon>Pseudomonadota</taxon>
        <taxon>Alphaproteobacteria</taxon>
        <taxon>Sphingomonadales</taxon>
        <taxon>Sphingomonadaceae</taxon>
        <taxon>Novosphingobium</taxon>
    </lineage>
</organism>
<evidence type="ECO:0000256" key="1">
    <source>
        <dbReference type="SAM" id="Phobius"/>
    </source>
</evidence>
<gene>
    <name evidence="2" type="ORF">WG900_19090</name>
</gene>
<sequence>MRKWHRWLSVFFGVFLLWISVTGVLSQIPLWQEQFGAKDLAAEAAQKAAIPAGFKCPETMMCRPKPTQTSGLNVGLLHHLHSGETFGPFGTIIATLSGLAMVFFSFSGLWLYIQMWRNRKDRALKPGWFWK</sequence>
<keyword evidence="1" id="KW-0812">Transmembrane</keyword>
<keyword evidence="3" id="KW-1185">Reference proteome</keyword>
<evidence type="ECO:0000313" key="3">
    <source>
        <dbReference type="Proteomes" id="UP001379235"/>
    </source>
</evidence>
<keyword evidence="1" id="KW-0472">Membrane</keyword>